<accession>A0ABW7EPE4</accession>
<evidence type="ECO:0000256" key="4">
    <source>
        <dbReference type="ARBA" id="ARBA00022452"/>
    </source>
</evidence>
<keyword evidence="11 18" id="KW-0675">Receptor</keyword>
<dbReference type="Gene3D" id="2.170.130.10">
    <property type="entry name" value="TonB-dependent receptor, plug domain"/>
    <property type="match status" value="1"/>
</dbReference>
<dbReference type="PROSITE" id="PS51257">
    <property type="entry name" value="PROKAR_LIPOPROTEIN"/>
    <property type="match status" value="1"/>
</dbReference>
<keyword evidence="8" id="KW-0406">Ion transport</keyword>
<evidence type="ECO:0000256" key="2">
    <source>
        <dbReference type="ARBA" id="ARBA00009810"/>
    </source>
</evidence>
<dbReference type="InterPro" id="IPR000531">
    <property type="entry name" value="Beta-barrel_TonB"/>
</dbReference>
<dbReference type="PANTHER" id="PTHR32552">
    <property type="entry name" value="FERRICHROME IRON RECEPTOR-RELATED"/>
    <property type="match status" value="1"/>
</dbReference>
<proteinExistence type="inferred from homology"/>
<evidence type="ECO:0000259" key="16">
    <source>
        <dbReference type="Pfam" id="PF00593"/>
    </source>
</evidence>
<evidence type="ECO:0000256" key="15">
    <source>
        <dbReference type="SAM" id="SignalP"/>
    </source>
</evidence>
<dbReference type="InterPro" id="IPR036942">
    <property type="entry name" value="Beta-barrel_TonB_sf"/>
</dbReference>
<evidence type="ECO:0000256" key="7">
    <source>
        <dbReference type="ARBA" id="ARBA00023004"/>
    </source>
</evidence>
<keyword evidence="15" id="KW-0732">Signal</keyword>
<evidence type="ECO:0000256" key="14">
    <source>
        <dbReference type="RuleBase" id="RU003357"/>
    </source>
</evidence>
<dbReference type="SUPFAM" id="SSF56935">
    <property type="entry name" value="Porins"/>
    <property type="match status" value="1"/>
</dbReference>
<feature type="chain" id="PRO_5046362821" evidence="15">
    <location>
        <begin position="39"/>
        <end position="823"/>
    </location>
</feature>
<evidence type="ECO:0000256" key="13">
    <source>
        <dbReference type="PROSITE-ProRule" id="PRU01360"/>
    </source>
</evidence>
<dbReference type="EMBL" id="JBIGHY010000004">
    <property type="protein sequence ID" value="MFG6415037.1"/>
    <property type="molecule type" value="Genomic_DNA"/>
</dbReference>
<evidence type="ECO:0000256" key="6">
    <source>
        <dbReference type="ARBA" id="ARBA00022692"/>
    </source>
</evidence>
<feature type="domain" description="TonB-dependent receptor plug" evidence="17">
    <location>
        <begin position="72"/>
        <end position="181"/>
    </location>
</feature>
<organism evidence="18 19">
    <name type="scientific">Pelomonas dachongensis</name>
    <dbReference type="NCBI Taxonomy" id="3299029"/>
    <lineage>
        <taxon>Bacteria</taxon>
        <taxon>Pseudomonadati</taxon>
        <taxon>Pseudomonadota</taxon>
        <taxon>Betaproteobacteria</taxon>
        <taxon>Burkholderiales</taxon>
        <taxon>Sphaerotilaceae</taxon>
        <taxon>Roseateles</taxon>
    </lineage>
</organism>
<dbReference type="InterPro" id="IPR012910">
    <property type="entry name" value="Plug_dom"/>
</dbReference>
<keyword evidence="6 13" id="KW-0812">Transmembrane</keyword>
<evidence type="ECO:0000256" key="3">
    <source>
        <dbReference type="ARBA" id="ARBA00022448"/>
    </source>
</evidence>
<dbReference type="Proteomes" id="UP001606300">
    <property type="component" value="Unassembled WGS sequence"/>
</dbReference>
<keyword evidence="7" id="KW-0408">Iron</keyword>
<evidence type="ECO:0000256" key="5">
    <source>
        <dbReference type="ARBA" id="ARBA00022496"/>
    </source>
</evidence>
<protein>
    <submittedName>
        <fullName evidence="18">TonB-dependent receptor</fullName>
    </submittedName>
</protein>
<comment type="similarity">
    <text evidence="2 13 14">Belongs to the TonB-dependent receptor family.</text>
</comment>
<evidence type="ECO:0000256" key="10">
    <source>
        <dbReference type="ARBA" id="ARBA00023136"/>
    </source>
</evidence>
<keyword evidence="19" id="KW-1185">Reference proteome</keyword>
<evidence type="ECO:0000259" key="17">
    <source>
        <dbReference type="Pfam" id="PF07715"/>
    </source>
</evidence>
<gene>
    <name evidence="18" type="ORF">ACG02S_14145</name>
</gene>
<dbReference type="PANTHER" id="PTHR32552:SF81">
    <property type="entry name" value="TONB-DEPENDENT OUTER MEMBRANE RECEPTOR"/>
    <property type="match status" value="1"/>
</dbReference>
<dbReference type="InterPro" id="IPR039426">
    <property type="entry name" value="TonB-dep_rcpt-like"/>
</dbReference>
<keyword evidence="4 13" id="KW-1134">Transmembrane beta strand</keyword>
<keyword evidence="12 13" id="KW-0998">Cell outer membrane</keyword>
<name>A0ABW7EPE4_9BURK</name>
<keyword evidence="5" id="KW-0410">Iron transport</keyword>
<evidence type="ECO:0000313" key="19">
    <source>
        <dbReference type="Proteomes" id="UP001606300"/>
    </source>
</evidence>
<keyword evidence="3 13" id="KW-0813">Transport</keyword>
<reference evidence="18 19" key="1">
    <citation type="submission" date="2024-09" db="EMBL/GenBank/DDBJ databases">
        <title>Novel species of the genus Pelomonas and Roseateles isolated from streams.</title>
        <authorList>
            <person name="Lu H."/>
        </authorList>
    </citation>
    <scope>NUCLEOTIDE SEQUENCE [LARGE SCALE GENOMIC DNA]</scope>
    <source>
        <strain evidence="18 19">DC23W</strain>
    </source>
</reference>
<dbReference type="PROSITE" id="PS52016">
    <property type="entry name" value="TONB_DEPENDENT_REC_3"/>
    <property type="match status" value="1"/>
</dbReference>
<dbReference type="Gene3D" id="2.40.170.20">
    <property type="entry name" value="TonB-dependent receptor, beta-barrel domain"/>
    <property type="match status" value="1"/>
</dbReference>
<feature type="domain" description="TonB-dependent receptor-like beta-barrel" evidence="16">
    <location>
        <begin position="370"/>
        <end position="777"/>
    </location>
</feature>
<evidence type="ECO:0000313" key="18">
    <source>
        <dbReference type="EMBL" id="MFG6415037.1"/>
    </source>
</evidence>
<sequence>MKSKLKPCSSPCRSLQPWLAPTGVALACALLIGGAAQAQTEPASEAGAQAKQETNALPTVTVTARKRAEVMLDVPISIQALSERELRASGISDVKDLGEQTGFSFSSAQGTGAQGRSFGTVTFRGLQGELNFPWENSGGIFVDGIFISGGVSGLGLGDVARVEVLKGPQNAFFGRSTFGGAVNFVTKNPGTTLAGTVNATVSNDGSNDVDASISGPLLGDTLSGRISFGSKTKAALFHATDGGDLGAEGSRYVSGTLYFKPSDSVWVRLRGLYQQDEDSAPATGMVSATGNTSCTGKTYTGKDANGAPVTYTPSVAYFCDGIPSYKEVGSKVFDANTALPASVYAAFVDNSLGDPFLAKSPRLTHMGMKRETLRLSAQGAVLLPHDMDLAVNVGYNESNSTSIHDLDRSKVNAFLALQTNPTRDLTMDARLSTSPSNPLRGLVGASYFVSTFQLSQIDLSSAFGQVSPTRSTGAYLDLRAHVPAVYGAVEYDINDQWTVSAETRYQKDKSAYVSLDGTETSNTIKSWLPRVTLRYKPMATLSAYVNLARGVQPLTVNGGYANANAAGKAYLENLFPGITAFTPQPKLESAELGVKQQVSRSFQYALAVYDQKWKNRLSGTTVFNPASCGTTVNTPECPFATSGTGVTISNEARIRGLELTVDGQITPSWSAGGYLDYKDATWTKFDAANAAVLTAPAVAFHGNHLARLPKFTVSANTTYRFGLSDGWSGYTRGDFTWVGKRWETDFNFTRDNGYKRFDWRLGFEKKDLLVELFVRNVFNAQNWGTVSRYFDLTAQPLTNFNNQAVQVTLQDPRSIGARLRYSF</sequence>
<dbReference type="Pfam" id="PF07715">
    <property type="entry name" value="Plug"/>
    <property type="match status" value="1"/>
</dbReference>
<keyword evidence="9 14" id="KW-0798">TonB box</keyword>
<dbReference type="InterPro" id="IPR037066">
    <property type="entry name" value="Plug_dom_sf"/>
</dbReference>
<evidence type="ECO:0000256" key="12">
    <source>
        <dbReference type="ARBA" id="ARBA00023237"/>
    </source>
</evidence>
<comment type="caution">
    <text evidence="18">The sequence shown here is derived from an EMBL/GenBank/DDBJ whole genome shotgun (WGS) entry which is preliminary data.</text>
</comment>
<keyword evidence="10 13" id="KW-0472">Membrane</keyword>
<dbReference type="Pfam" id="PF00593">
    <property type="entry name" value="TonB_dep_Rec_b-barrel"/>
    <property type="match status" value="1"/>
</dbReference>
<feature type="signal peptide" evidence="15">
    <location>
        <begin position="1"/>
        <end position="38"/>
    </location>
</feature>
<evidence type="ECO:0000256" key="9">
    <source>
        <dbReference type="ARBA" id="ARBA00023077"/>
    </source>
</evidence>
<dbReference type="RefSeq" id="WP_394471097.1">
    <property type="nucleotide sequence ID" value="NZ_JBIGHY010000004.1"/>
</dbReference>
<evidence type="ECO:0000256" key="1">
    <source>
        <dbReference type="ARBA" id="ARBA00004571"/>
    </source>
</evidence>
<comment type="subcellular location">
    <subcellularLocation>
        <location evidence="1 13">Cell outer membrane</location>
        <topology evidence="1 13">Multi-pass membrane protein</topology>
    </subcellularLocation>
</comment>
<evidence type="ECO:0000256" key="11">
    <source>
        <dbReference type="ARBA" id="ARBA00023170"/>
    </source>
</evidence>
<evidence type="ECO:0000256" key="8">
    <source>
        <dbReference type="ARBA" id="ARBA00023065"/>
    </source>
</evidence>